<proteinExistence type="predicted"/>
<dbReference type="EMBL" id="JGZB01000004">
    <property type="protein sequence ID" value="KFI68238.1"/>
    <property type="molecule type" value="Genomic_DNA"/>
</dbReference>
<gene>
    <name evidence="5" type="ORF">BMAGN_0189</name>
</gene>
<organism evidence="5 6">
    <name type="scientific">Bifidobacterium magnum</name>
    <dbReference type="NCBI Taxonomy" id="1692"/>
    <lineage>
        <taxon>Bacteria</taxon>
        <taxon>Bacillati</taxon>
        <taxon>Actinomycetota</taxon>
        <taxon>Actinomycetes</taxon>
        <taxon>Bifidobacteriales</taxon>
        <taxon>Bifidobacteriaceae</taxon>
        <taxon>Bifidobacterium</taxon>
    </lineage>
</organism>
<keyword evidence="4" id="KW-0812">Transmembrane</keyword>
<feature type="compositionally biased region" description="Polar residues" evidence="3">
    <location>
        <begin position="7"/>
        <end position="18"/>
    </location>
</feature>
<keyword evidence="1" id="KW-0378">Hydrolase</keyword>
<dbReference type="NCBIfam" id="NF033745">
    <property type="entry name" value="class_C_sortase"/>
    <property type="match status" value="1"/>
</dbReference>
<evidence type="ECO:0000313" key="5">
    <source>
        <dbReference type="EMBL" id="KFI68238.1"/>
    </source>
</evidence>
<dbReference type="AlphaFoldDB" id="A0A087BB38"/>
<dbReference type="Gene3D" id="2.40.260.10">
    <property type="entry name" value="Sortase"/>
    <property type="match status" value="1"/>
</dbReference>
<comment type="caution">
    <text evidence="5">The sequence shown here is derived from an EMBL/GenBank/DDBJ whole genome shotgun (WGS) entry which is preliminary data.</text>
</comment>
<feature type="transmembrane region" description="Helical" evidence="4">
    <location>
        <begin position="31"/>
        <end position="52"/>
    </location>
</feature>
<dbReference type="NCBIfam" id="TIGR01076">
    <property type="entry name" value="sortase_fam"/>
    <property type="match status" value="1"/>
</dbReference>
<dbReference type="RefSeq" id="WP_022859997.1">
    <property type="nucleotide sequence ID" value="NZ_JGZB01000004.1"/>
</dbReference>
<evidence type="ECO:0000256" key="4">
    <source>
        <dbReference type="SAM" id="Phobius"/>
    </source>
</evidence>
<name>A0A087BB38_9BIFI</name>
<feature type="region of interest" description="Disordered" evidence="3">
    <location>
        <begin position="1"/>
        <end position="21"/>
    </location>
</feature>
<feature type="active site" description="Proton donor/acceptor" evidence="2">
    <location>
        <position position="172"/>
    </location>
</feature>
<evidence type="ECO:0000256" key="2">
    <source>
        <dbReference type="PIRSR" id="PIRSR605754-1"/>
    </source>
</evidence>
<dbReference type="STRING" id="1692.BMAGN_0189"/>
<sequence length="312" mass="34489">MSEHTPAGSSQTPANKTTAVHKKKSNVGVNIMIAFFSLVLLAGIGVLCYPTFADWWNRMHQSRAVATYVESTENLSKEKKAAMLEQAHQYNQDLLNVSDRWHLTDDQLATYNNTLDVTGTGIMGYVSIPKIKVQLPVYHGTSETVMQIAIGHLTGSSLPVGGENTHAVASGHTGLPSARLLTGLDQLEVGDNFYVTVLDEQHWYQVSEINVVLPTEMSKLDIENGKDYMTLVTCTPYGVNSHRLLVRGHAIPAPQTVDETKYDNPKTMMAITIAAIALVFILLVLLVVWLIRRRAKARARLTGVKYRKDNES</sequence>
<dbReference type="SUPFAM" id="SSF63817">
    <property type="entry name" value="Sortase"/>
    <property type="match status" value="1"/>
</dbReference>
<dbReference type="CDD" id="cd05827">
    <property type="entry name" value="Sortase_C"/>
    <property type="match status" value="1"/>
</dbReference>
<feature type="active site" description="Acyl-thioester intermediate" evidence="2">
    <location>
        <position position="234"/>
    </location>
</feature>
<protein>
    <submittedName>
        <fullName evidence="5">Sortase SrtB</fullName>
    </submittedName>
</protein>
<dbReference type="eggNOG" id="COG3764">
    <property type="taxonomic scope" value="Bacteria"/>
</dbReference>
<evidence type="ECO:0000256" key="1">
    <source>
        <dbReference type="ARBA" id="ARBA00022801"/>
    </source>
</evidence>
<reference evidence="5 6" key="1">
    <citation type="submission" date="2014-03" db="EMBL/GenBank/DDBJ databases">
        <title>Genomics of Bifidobacteria.</title>
        <authorList>
            <person name="Ventura M."/>
            <person name="Milani C."/>
            <person name="Lugli G.A."/>
        </authorList>
    </citation>
    <scope>NUCLEOTIDE SEQUENCE [LARGE SCALE GENOMIC DNA]</scope>
    <source>
        <strain evidence="5 6">LMG 11591</strain>
    </source>
</reference>
<keyword evidence="4" id="KW-0472">Membrane</keyword>
<dbReference type="Pfam" id="PF04203">
    <property type="entry name" value="Sortase"/>
    <property type="match status" value="1"/>
</dbReference>
<feature type="transmembrane region" description="Helical" evidence="4">
    <location>
        <begin position="268"/>
        <end position="291"/>
    </location>
</feature>
<dbReference type="InterPro" id="IPR005754">
    <property type="entry name" value="Sortase"/>
</dbReference>
<keyword evidence="4" id="KW-1133">Transmembrane helix</keyword>
<keyword evidence="6" id="KW-1185">Reference proteome</keyword>
<dbReference type="Proteomes" id="UP000029052">
    <property type="component" value="Unassembled WGS sequence"/>
</dbReference>
<evidence type="ECO:0000313" key="6">
    <source>
        <dbReference type="Proteomes" id="UP000029052"/>
    </source>
</evidence>
<accession>A0A087BB38</accession>
<dbReference type="GO" id="GO:0016787">
    <property type="term" value="F:hydrolase activity"/>
    <property type="evidence" value="ECO:0007669"/>
    <property type="project" value="UniProtKB-KW"/>
</dbReference>
<evidence type="ECO:0000256" key="3">
    <source>
        <dbReference type="SAM" id="MobiDB-lite"/>
    </source>
</evidence>
<dbReference type="InterPro" id="IPR023365">
    <property type="entry name" value="Sortase_dom-sf"/>
</dbReference>
<dbReference type="InterPro" id="IPR042002">
    <property type="entry name" value="Sortase_C"/>
</dbReference>